<dbReference type="AlphaFoldDB" id="A0A8X7V8M6"/>
<reference evidence="1 2" key="1">
    <citation type="submission" date="2020-02" db="EMBL/GenBank/DDBJ databases">
        <authorList>
            <person name="Ma Q."/>
            <person name="Huang Y."/>
            <person name="Song X."/>
            <person name="Pei D."/>
        </authorList>
    </citation>
    <scope>NUCLEOTIDE SEQUENCE [LARGE SCALE GENOMIC DNA]</scope>
    <source>
        <strain evidence="1">Sxm20200214</strain>
        <tissue evidence="1">Leaf</tissue>
    </source>
</reference>
<protein>
    <submittedName>
        <fullName evidence="1">Uncharacterized protein</fullName>
    </submittedName>
</protein>
<accession>A0A8X7V8M6</accession>
<dbReference type="Gene3D" id="3.40.50.2000">
    <property type="entry name" value="Glycogen Phosphorylase B"/>
    <property type="match status" value="1"/>
</dbReference>
<evidence type="ECO:0000313" key="2">
    <source>
        <dbReference type="Proteomes" id="UP000886595"/>
    </source>
</evidence>
<dbReference type="Proteomes" id="UP000886595">
    <property type="component" value="Unassembled WGS sequence"/>
</dbReference>
<dbReference type="SUPFAM" id="SSF53756">
    <property type="entry name" value="UDP-Glycosyltransferase/glycogen phosphorylase"/>
    <property type="match status" value="1"/>
</dbReference>
<evidence type="ECO:0000313" key="1">
    <source>
        <dbReference type="EMBL" id="KAG2304921.1"/>
    </source>
</evidence>
<proteinExistence type="predicted"/>
<gene>
    <name evidence="1" type="ORF">Bca52824_033572</name>
</gene>
<sequence length="126" mass="13548">MTGEMPTPPLDSKRNGSKPHIMVFPYPAQGHLLPLLDLTHQLICLHGDITVSIINPSLPLGVENVKDIGPSGNPLIMASIRQLREPIVSWLSSHLNTPVAIISDFFLDGPTISASLASLSLAQEHS</sequence>
<keyword evidence="2" id="KW-1185">Reference proteome</keyword>
<organism evidence="1 2">
    <name type="scientific">Brassica carinata</name>
    <name type="common">Ethiopian mustard</name>
    <name type="synonym">Abyssinian cabbage</name>
    <dbReference type="NCBI Taxonomy" id="52824"/>
    <lineage>
        <taxon>Eukaryota</taxon>
        <taxon>Viridiplantae</taxon>
        <taxon>Streptophyta</taxon>
        <taxon>Embryophyta</taxon>
        <taxon>Tracheophyta</taxon>
        <taxon>Spermatophyta</taxon>
        <taxon>Magnoliopsida</taxon>
        <taxon>eudicotyledons</taxon>
        <taxon>Gunneridae</taxon>
        <taxon>Pentapetalae</taxon>
        <taxon>rosids</taxon>
        <taxon>malvids</taxon>
        <taxon>Brassicales</taxon>
        <taxon>Brassicaceae</taxon>
        <taxon>Brassiceae</taxon>
        <taxon>Brassica</taxon>
    </lineage>
</organism>
<dbReference type="EMBL" id="JAAMPC010000007">
    <property type="protein sequence ID" value="KAG2304921.1"/>
    <property type="molecule type" value="Genomic_DNA"/>
</dbReference>
<comment type="caution">
    <text evidence="1">The sequence shown here is derived from an EMBL/GenBank/DDBJ whole genome shotgun (WGS) entry which is preliminary data.</text>
</comment>
<name>A0A8X7V8M6_BRACI</name>